<dbReference type="Proteomes" id="UP001500630">
    <property type="component" value="Unassembled WGS sequence"/>
</dbReference>
<keyword evidence="4" id="KW-0378">Hydrolase</keyword>
<name>A0ABP6ZSX0_9ACTN</name>
<comment type="subcellular location">
    <subcellularLocation>
        <location evidence="1">Cell membrane</location>
        <topology evidence="1">Single-pass type II membrane protein</topology>
    </subcellularLocation>
</comment>
<evidence type="ECO:0000256" key="3">
    <source>
        <dbReference type="ARBA" id="ARBA00022670"/>
    </source>
</evidence>
<feature type="domain" description="Peptidase S26" evidence="5">
    <location>
        <begin position="9"/>
        <end position="100"/>
    </location>
</feature>
<dbReference type="PROSITE" id="PS00501">
    <property type="entry name" value="SPASE_I_1"/>
    <property type="match status" value="1"/>
</dbReference>
<dbReference type="CDD" id="cd06462">
    <property type="entry name" value="Peptidase_S24_S26"/>
    <property type="match status" value="1"/>
</dbReference>
<evidence type="ECO:0000313" key="7">
    <source>
        <dbReference type="Proteomes" id="UP001500630"/>
    </source>
</evidence>
<gene>
    <name evidence="6" type="ORF">GCM10022419_119140</name>
</gene>
<proteinExistence type="inferred from homology"/>
<accession>A0ABP6ZSX0</accession>
<keyword evidence="3" id="KW-0645">Protease</keyword>
<dbReference type="EMBL" id="BAABDQ010000051">
    <property type="protein sequence ID" value="GAA3614171.1"/>
    <property type="molecule type" value="Genomic_DNA"/>
</dbReference>
<evidence type="ECO:0000256" key="4">
    <source>
        <dbReference type="ARBA" id="ARBA00022801"/>
    </source>
</evidence>
<dbReference type="PRINTS" id="PR00727">
    <property type="entry name" value="LEADERPTASE"/>
</dbReference>
<evidence type="ECO:0000256" key="1">
    <source>
        <dbReference type="ARBA" id="ARBA00004401"/>
    </source>
</evidence>
<dbReference type="PANTHER" id="PTHR43390:SF1">
    <property type="entry name" value="CHLOROPLAST PROCESSING PEPTIDASE"/>
    <property type="match status" value="1"/>
</dbReference>
<comment type="caution">
    <text evidence="6">The sequence shown here is derived from an EMBL/GenBank/DDBJ whole genome shotgun (WGS) entry which is preliminary data.</text>
</comment>
<protein>
    <submittedName>
        <fullName evidence="6">S26 family signal peptidase</fullName>
    </submittedName>
</protein>
<dbReference type="InterPro" id="IPR019533">
    <property type="entry name" value="Peptidase_S26"/>
</dbReference>
<dbReference type="SUPFAM" id="SSF51306">
    <property type="entry name" value="LexA/Signal peptidase"/>
    <property type="match status" value="1"/>
</dbReference>
<evidence type="ECO:0000313" key="6">
    <source>
        <dbReference type="EMBL" id="GAA3614171.1"/>
    </source>
</evidence>
<dbReference type="PANTHER" id="PTHR43390">
    <property type="entry name" value="SIGNAL PEPTIDASE I"/>
    <property type="match status" value="1"/>
</dbReference>
<comment type="similarity">
    <text evidence="2">Belongs to the peptidase S26 family.</text>
</comment>
<dbReference type="InterPro" id="IPR019756">
    <property type="entry name" value="Pept_S26A_signal_pept_1_Ser-AS"/>
</dbReference>
<dbReference type="Gene3D" id="2.10.109.10">
    <property type="entry name" value="Umud Fragment, subunit A"/>
    <property type="match status" value="1"/>
</dbReference>
<evidence type="ECO:0000259" key="5">
    <source>
        <dbReference type="Pfam" id="PF10502"/>
    </source>
</evidence>
<dbReference type="InterPro" id="IPR000223">
    <property type="entry name" value="Pept_S26A_signal_pept_1"/>
</dbReference>
<dbReference type="InterPro" id="IPR036286">
    <property type="entry name" value="LexA/Signal_pep-like_sf"/>
</dbReference>
<feature type="domain" description="Peptidase S26" evidence="5">
    <location>
        <begin position="111"/>
        <end position="145"/>
    </location>
</feature>
<keyword evidence="7" id="KW-1185">Reference proteome</keyword>
<sequence>MIALTSALAVTALTLVAAVLVRRRIVVVTVSGTSMTPALQPGERLLVRRCGITALQVGDIVVLEPPRVPVSREVRILAPLPRRTRWQVKRVAALPGDPIPAPAQEAAGTLRTVPDGTLIVLGDNTVSNDSRLTGPYPADRILGIALRKLAGEP</sequence>
<organism evidence="6 7">
    <name type="scientific">Nonomuraea rosea</name>
    <dbReference type="NCBI Taxonomy" id="638574"/>
    <lineage>
        <taxon>Bacteria</taxon>
        <taxon>Bacillati</taxon>
        <taxon>Actinomycetota</taxon>
        <taxon>Actinomycetes</taxon>
        <taxon>Streptosporangiales</taxon>
        <taxon>Streptosporangiaceae</taxon>
        <taxon>Nonomuraea</taxon>
    </lineage>
</organism>
<evidence type="ECO:0000256" key="2">
    <source>
        <dbReference type="ARBA" id="ARBA00009370"/>
    </source>
</evidence>
<dbReference type="Pfam" id="PF10502">
    <property type="entry name" value="Peptidase_S26"/>
    <property type="match status" value="2"/>
</dbReference>
<dbReference type="RefSeq" id="WP_345576696.1">
    <property type="nucleotide sequence ID" value="NZ_BAABDQ010000051.1"/>
</dbReference>
<reference evidence="7" key="1">
    <citation type="journal article" date="2019" name="Int. J. Syst. Evol. Microbiol.">
        <title>The Global Catalogue of Microorganisms (GCM) 10K type strain sequencing project: providing services to taxonomists for standard genome sequencing and annotation.</title>
        <authorList>
            <consortium name="The Broad Institute Genomics Platform"/>
            <consortium name="The Broad Institute Genome Sequencing Center for Infectious Disease"/>
            <person name="Wu L."/>
            <person name="Ma J."/>
        </authorList>
    </citation>
    <scope>NUCLEOTIDE SEQUENCE [LARGE SCALE GENOMIC DNA]</scope>
    <source>
        <strain evidence="7">JCM 17326</strain>
    </source>
</reference>